<dbReference type="EMBL" id="PXYV01000003">
    <property type="protein sequence ID" value="PSR23833.1"/>
    <property type="molecule type" value="Genomic_DNA"/>
</dbReference>
<evidence type="ECO:0000313" key="11">
    <source>
        <dbReference type="EMBL" id="PSR23833.1"/>
    </source>
</evidence>
<dbReference type="PANTHER" id="PTHR21581:SF6">
    <property type="entry name" value="TRAFFICKING PROTEIN PARTICLE COMPLEX SUBUNIT 12"/>
    <property type="match status" value="1"/>
</dbReference>
<feature type="active site" description="Acyl-ester intermediate" evidence="7">
    <location>
        <position position="50"/>
    </location>
</feature>
<evidence type="ECO:0000256" key="1">
    <source>
        <dbReference type="ARBA" id="ARBA00007164"/>
    </source>
</evidence>
<protein>
    <submittedName>
        <fullName evidence="11">D-alanyl-D-alanine carboxypeptidase</fullName>
    </submittedName>
</protein>
<dbReference type="PANTHER" id="PTHR21581">
    <property type="entry name" value="D-ALANYL-D-ALANINE CARBOXYPEPTIDASE"/>
    <property type="match status" value="1"/>
</dbReference>
<evidence type="ECO:0000256" key="2">
    <source>
        <dbReference type="ARBA" id="ARBA00022729"/>
    </source>
</evidence>
<dbReference type="Pfam" id="PF00768">
    <property type="entry name" value="Peptidase_S11"/>
    <property type="match status" value="1"/>
</dbReference>
<evidence type="ECO:0000256" key="4">
    <source>
        <dbReference type="ARBA" id="ARBA00022960"/>
    </source>
</evidence>
<dbReference type="InterPro" id="IPR001967">
    <property type="entry name" value="Peptidase_S11_N"/>
</dbReference>
<evidence type="ECO:0000256" key="5">
    <source>
        <dbReference type="ARBA" id="ARBA00022984"/>
    </source>
</evidence>
<organism evidence="11 12">
    <name type="scientific">Sulfobacillus acidophilus</name>
    <dbReference type="NCBI Taxonomy" id="53633"/>
    <lineage>
        <taxon>Bacteria</taxon>
        <taxon>Bacillati</taxon>
        <taxon>Bacillota</taxon>
        <taxon>Clostridia</taxon>
        <taxon>Eubacteriales</taxon>
        <taxon>Clostridiales Family XVII. Incertae Sedis</taxon>
        <taxon>Sulfobacillus</taxon>
    </lineage>
</organism>
<dbReference type="GO" id="GO:0006508">
    <property type="term" value="P:proteolysis"/>
    <property type="evidence" value="ECO:0007669"/>
    <property type="project" value="InterPro"/>
</dbReference>
<feature type="binding site" evidence="8">
    <location>
        <position position="212"/>
    </location>
    <ligand>
        <name>substrate</name>
    </ligand>
</feature>
<reference evidence="11 12" key="1">
    <citation type="journal article" date="2014" name="BMC Genomics">
        <title>Comparison of environmental and isolate Sulfobacillus genomes reveals diverse carbon, sulfur, nitrogen, and hydrogen metabolisms.</title>
        <authorList>
            <person name="Justice N.B."/>
            <person name="Norman A."/>
            <person name="Brown C.T."/>
            <person name="Singh A."/>
            <person name="Thomas B.C."/>
            <person name="Banfield J.F."/>
        </authorList>
    </citation>
    <scope>NUCLEOTIDE SEQUENCE [LARGE SCALE GENOMIC DNA]</scope>
    <source>
        <strain evidence="11">AMDSBA3</strain>
    </source>
</reference>
<dbReference type="GO" id="GO:0009002">
    <property type="term" value="F:serine-type D-Ala-D-Ala carboxypeptidase activity"/>
    <property type="evidence" value="ECO:0007669"/>
    <property type="project" value="InterPro"/>
</dbReference>
<keyword evidence="11" id="KW-0121">Carboxypeptidase</keyword>
<dbReference type="AlphaFoldDB" id="A0A2T2WNP5"/>
<dbReference type="GO" id="GO:0008360">
    <property type="term" value="P:regulation of cell shape"/>
    <property type="evidence" value="ECO:0007669"/>
    <property type="project" value="UniProtKB-KW"/>
</dbReference>
<accession>A0A2T2WNP5</accession>
<name>A0A2T2WNP5_9FIRM</name>
<dbReference type="InterPro" id="IPR018044">
    <property type="entry name" value="Peptidase_S11"/>
</dbReference>
<comment type="caution">
    <text evidence="11">The sequence shown here is derived from an EMBL/GenBank/DDBJ whole genome shotgun (WGS) entry which is preliminary data.</text>
</comment>
<dbReference type="PRINTS" id="PR00725">
    <property type="entry name" value="DADACBPTASE1"/>
</dbReference>
<dbReference type="SUPFAM" id="SSF56601">
    <property type="entry name" value="beta-lactamase/transpeptidase-like"/>
    <property type="match status" value="1"/>
</dbReference>
<evidence type="ECO:0000256" key="9">
    <source>
        <dbReference type="RuleBase" id="RU004016"/>
    </source>
</evidence>
<feature type="active site" evidence="7">
    <location>
        <position position="105"/>
    </location>
</feature>
<evidence type="ECO:0000256" key="3">
    <source>
        <dbReference type="ARBA" id="ARBA00022801"/>
    </source>
</evidence>
<evidence type="ECO:0000256" key="8">
    <source>
        <dbReference type="PIRSR" id="PIRSR618044-2"/>
    </source>
</evidence>
<keyword evidence="4" id="KW-0133">Cell shape</keyword>
<dbReference type="Proteomes" id="UP000241848">
    <property type="component" value="Unassembled WGS sequence"/>
</dbReference>
<evidence type="ECO:0000256" key="6">
    <source>
        <dbReference type="ARBA" id="ARBA00023316"/>
    </source>
</evidence>
<evidence type="ECO:0000256" key="7">
    <source>
        <dbReference type="PIRSR" id="PIRSR618044-1"/>
    </source>
</evidence>
<dbReference type="GO" id="GO:0009252">
    <property type="term" value="P:peptidoglycan biosynthetic process"/>
    <property type="evidence" value="ECO:0007669"/>
    <property type="project" value="UniProtKB-KW"/>
</dbReference>
<proteinExistence type="inferred from homology"/>
<sequence>MVGIAAPVHAADVSRNAPPMLSARAAILMDAQNGTLLYEKNAFRQVDPASTTKIMTAILVIEHGGLNQIVTVSRRADGTSGSSLHIHHGQQYTRLDLLRGMLLRSGNDASVALAESEAGSITRFVAEMNVKAQQLGAFNTAYENTHGLTRPGHYTSAYDLALITRAALRLAVFQEIVRSQELEIRELHHRSARTISNTNQLLYGFAGADGVKTGTTAAAGKCVVASATRDGRQLIAVILNSQHRWQDAQDLLNWGFVAWNRVNVLKSGQTVAIRPVQRGVQAEIALVSHQTASFDLMPGDPYAVLVVAPVALRAPLVSSRAVGMATVAVGGQPVQRVALFPAHSVRARHSPQTFWHWIRNRLVNRGNWDDHSATIASG</sequence>
<keyword evidence="3" id="KW-0378">Hydrolase</keyword>
<evidence type="ECO:0000259" key="10">
    <source>
        <dbReference type="Pfam" id="PF00768"/>
    </source>
</evidence>
<keyword evidence="5" id="KW-0573">Peptidoglycan synthesis</keyword>
<dbReference type="Gene3D" id="3.40.710.10">
    <property type="entry name" value="DD-peptidase/beta-lactamase superfamily"/>
    <property type="match status" value="1"/>
</dbReference>
<feature type="domain" description="Peptidase S11 D-alanyl-D-alanine carboxypeptidase A N-terminal" evidence="10">
    <location>
        <begin position="16"/>
        <end position="242"/>
    </location>
</feature>
<dbReference type="InterPro" id="IPR012338">
    <property type="entry name" value="Beta-lactam/transpept-like"/>
</dbReference>
<keyword evidence="11" id="KW-0645">Protease</keyword>
<comment type="similarity">
    <text evidence="1 9">Belongs to the peptidase S11 family.</text>
</comment>
<keyword evidence="6" id="KW-0961">Cell wall biogenesis/degradation</keyword>
<evidence type="ECO:0000313" key="12">
    <source>
        <dbReference type="Proteomes" id="UP000241848"/>
    </source>
</evidence>
<keyword evidence="2" id="KW-0732">Signal</keyword>
<feature type="active site" description="Proton acceptor" evidence="7">
    <location>
        <position position="53"/>
    </location>
</feature>
<dbReference type="GO" id="GO:0071555">
    <property type="term" value="P:cell wall organization"/>
    <property type="evidence" value="ECO:0007669"/>
    <property type="project" value="UniProtKB-KW"/>
</dbReference>
<gene>
    <name evidence="11" type="ORF">C7B45_01970</name>
</gene>